<feature type="binding site" evidence="5">
    <location>
        <begin position="186"/>
        <end position="189"/>
    </location>
    <ligand>
        <name>substrate</name>
    </ligand>
</feature>
<dbReference type="HAMAP" id="MF_02126">
    <property type="entry name" value="RF_methyltr_PrmC"/>
    <property type="match status" value="1"/>
</dbReference>
<evidence type="ECO:0000313" key="10">
    <source>
        <dbReference type="Proteomes" id="UP000321197"/>
    </source>
</evidence>
<feature type="domain" description="Methyltransferase small" evidence="7">
    <location>
        <begin position="109"/>
        <end position="189"/>
    </location>
</feature>
<dbReference type="OrthoDB" id="9784805at2"/>
<comment type="similarity">
    <text evidence="5">Belongs to the protein N5-glutamine methyltransferase family. PrmC subfamily.</text>
</comment>
<dbReference type="NCBIfam" id="TIGR00536">
    <property type="entry name" value="hemK_fam"/>
    <property type="match status" value="1"/>
</dbReference>
<dbReference type="SUPFAM" id="SSF53335">
    <property type="entry name" value="S-adenosyl-L-methionine-dependent methyltransferases"/>
    <property type="match status" value="1"/>
</dbReference>
<evidence type="ECO:0000256" key="2">
    <source>
        <dbReference type="ARBA" id="ARBA00022679"/>
    </source>
</evidence>
<dbReference type="GO" id="GO:0102559">
    <property type="term" value="F:peptide chain release factor N(5)-glutamine methyltransferase activity"/>
    <property type="evidence" value="ECO:0007669"/>
    <property type="project" value="UniProtKB-EC"/>
</dbReference>
<evidence type="ECO:0000256" key="6">
    <source>
        <dbReference type="SAM" id="MobiDB-lite"/>
    </source>
</evidence>
<dbReference type="EC" id="2.1.1.297" evidence="5"/>
<feature type="domain" description="Release factor glutamine methyltransferase N-terminal" evidence="8">
    <location>
        <begin position="10"/>
        <end position="78"/>
    </location>
</feature>
<dbReference type="InterPro" id="IPR029063">
    <property type="entry name" value="SAM-dependent_MTases_sf"/>
</dbReference>
<dbReference type="InterPro" id="IPR004556">
    <property type="entry name" value="HemK-like"/>
</dbReference>
<keyword evidence="1 5" id="KW-0489">Methyltransferase</keyword>
<dbReference type="GO" id="GO:0003676">
    <property type="term" value="F:nucleic acid binding"/>
    <property type="evidence" value="ECO:0007669"/>
    <property type="project" value="InterPro"/>
</dbReference>
<feature type="binding site" evidence="5">
    <location>
        <position position="173"/>
    </location>
    <ligand>
        <name>S-adenosyl-L-methionine</name>
        <dbReference type="ChEBI" id="CHEBI:59789"/>
    </ligand>
</feature>
<dbReference type="Pfam" id="PF05175">
    <property type="entry name" value="MTS"/>
    <property type="match status" value="1"/>
</dbReference>
<comment type="function">
    <text evidence="5">Methylates the class 1 translation termination release factors RF1/PrfA and RF2/PrfB on the glutamine residue of the universally conserved GGQ motif.</text>
</comment>
<dbReference type="PANTHER" id="PTHR18895">
    <property type="entry name" value="HEMK METHYLTRANSFERASE"/>
    <property type="match status" value="1"/>
</dbReference>
<evidence type="ECO:0000259" key="8">
    <source>
        <dbReference type="Pfam" id="PF17827"/>
    </source>
</evidence>
<comment type="catalytic activity">
    <reaction evidence="4 5">
        <text>L-glutaminyl-[peptide chain release factor] + S-adenosyl-L-methionine = N(5)-methyl-L-glutaminyl-[peptide chain release factor] + S-adenosyl-L-homocysteine + H(+)</text>
        <dbReference type="Rhea" id="RHEA:42896"/>
        <dbReference type="Rhea" id="RHEA-COMP:10271"/>
        <dbReference type="Rhea" id="RHEA-COMP:10272"/>
        <dbReference type="ChEBI" id="CHEBI:15378"/>
        <dbReference type="ChEBI" id="CHEBI:30011"/>
        <dbReference type="ChEBI" id="CHEBI:57856"/>
        <dbReference type="ChEBI" id="CHEBI:59789"/>
        <dbReference type="ChEBI" id="CHEBI:61891"/>
        <dbReference type="EC" id="2.1.1.297"/>
    </reaction>
</comment>
<dbReference type="Pfam" id="PF17827">
    <property type="entry name" value="PrmC_N"/>
    <property type="match status" value="1"/>
</dbReference>
<evidence type="ECO:0000256" key="1">
    <source>
        <dbReference type="ARBA" id="ARBA00022603"/>
    </source>
</evidence>
<dbReference type="GO" id="GO:0032259">
    <property type="term" value="P:methylation"/>
    <property type="evidence" value="ECO:0007669"/>
    <property type="project" value="UniProtKB-KW"/>
</dbReference>
<dbReference type="RefSeq" id="WP_119341624.1">
    <property type="nucleotide sequence ID" value="NZ_BJXL01000045.1"/>
</dbReference>
<dbReference type="NCBIfam" id="TIGR03534">
    <property type="entry name" value="RF_mod_PrmC"/>
    <property type="match status" value="1"/>
</dbReference>
<evidence type="ECO:0000313" key="9">
    <source>
        <dbReference type="EMBL" id="GEM83453.1"/>
    </source>
</evidence>
<keyword evidence="2 5" id="KW-0808">Transferase</keyword>
<keyword evidence="3 5" id="KW-0949">S-adenosyl-L-methionine</keyword>
<feature type="region of interest" description="Disordered" evidence="6">
    <location>
        <begin position="275"/>
        <end position="299"/>
    </location>
</feature>
<feature type="compositionally biased region" description="Acidic residues" evidence="6">
    <location>
        <begin position="285"/>
        <end position="299"/>
    </location>
</feature>
<protein>
    <recommendedName>
        <fullName evidence="5">Release factor glutamine methyltransferase</fullName>
        <shortName evidence="5">RF MTase</shortName>
        <ecNumber evidence="5">2.1.1.297</ecNumber>
    </recommendedName>
    <alternativeName>
        <fullName evidence="5">N5-glutamine methyltransferase PrmC</fullName>
    </alternativeName>
    <alternativeName>
        <fullName evidence="5">Protein-(glutamine-N5) MTase PrmC</fullName>
    </alternativeName>
    <alternativeName>
        <fullName evidence="5">Protein-glutamine N-methyltransferase PrmC</fullName>
    </alternativeName>
</protein>
<evidence type="ECO:0000256" key="5">
    <source>
        <dbReference type="HAMAP-Rule" id="MF_02126"/>
    </source>
</evidence>
<accession>A0A511R1G9</accession>
<sequence length="299" mass="32790">MTQASKSYLELLRAFQQRLEAARKPAAESRWILGHAADLDDKQLAARLMQAVPPDVEQTAWAMLNLRLTGYPLQLLLGQTEFYGLRLRVERGVLIPRPETEGLVEQALGCLPAKVEARVLDVGTGSGAIALAIKAMRPQATVWATDINPKALELAGQNALELGLEVTFLEAPFTADLSELDLIVSNPPYLPDSYRPEAPPELAYEDPSALYAGLEGLDVARELLPHAWKALKPGGWLWLELAPENAYTLLGEASAQGWRGARVLRDLAQQPRYLACQKPSHSPTESEDEDADLLIPDSE</sequence>
<evidence type="ECO:0000259" key="7">
    <source>
        <dbReference type="Pfam" id="PF05175"/>
    </source>
</evidence>
<organism evidence="9 10">
    <name type="scientific">Meiothermus hypogaeus NBRC 106114</name>
    <dbReference type="NCBI Taxonomy" id="1227553"/>
    <lineage>
        <taxon>Bacteria</taxon>
        <taxon>Thermotogati</taxon>
        <taxon>Deinococcota</taxon>
        <taxon>Deinococci</taxon>
        <taxon>Thermales</taxon>
        <taxon>Thermaceae</taxon>
        <taxon>Meiothermus</taxon>
    </lineage>
</organism>
<dbReference type="Gene3D" id="3.40.50.150">
    <property type="entry name" value="Vaccinia Virus protein VP39"/>
    <property type="match status" value="1"/>
</dbReference>
<dbReference type="PROSITE" id="PS00092">
    <property type="entry name" value="N6_MTASE"/>
    <property type="match status" value="1"/>
</dbReference>
<dbReference type="InterPro" id="IPR007848">
    <property type="entry name" value="Small_mtfrase_dom"/>
</dbReference>
<dbReference type="InterPro" id="IPR050320">
    <property type="entry name" value="N5-glutamine_MTase"/>
</dbReference>
<dbReference type="AlphaFoldDB" id="A0A511R1G9"/>
<dbReference type="EMBL" id="BJXL01000045">
    <property type="protein sequence ID" value="GEM83453.1"/>
    <property type="molecule type" value="Genomic_DNA"/>
</dbReference>
<reference evidence="9 10" key="1">
    <citation type="submission" date="2019-07" db="EMBL/GenBank/DDBJ databases">
        <title>Whole genome shotgun sequence of Meiothermus hypogaeus NBRC 106114.</title>
        <authorList>
            <person name="Hosoyama A."/>
            <person name="Uohara A."/>
            <person name="Ohji S."/>
            <person name="Ichikawa N."/>
        </authorList>
    </citation>
    <scope>NUCLEOTIDE SEQUENCE [LARGE SCALE GENOMIC DNA]</scope>
    <source>
        <strain evidence="9 10">NBRC 106114</strain>
    </source>
</reference>
<dbReference type="CDD" id="cd02440">
    <property type="entry name" value="AdoMet_MTases"/>
    <property type="match status" value="1"/>
</dbReference>
<proteinExistence type="inferred from homology"/>
<evidence type="ECO:0000256" key="4">
    <source>
        <dbReference type="ARBA" id="ARBA00048391"/>
    </source>
</evidence>
<feature type="binding site" evidence="5">
    <location>
        <position position="146"/>
    </location>
    <ligand>
        <name>S-adenosyl-L-methionine</name>
        <dbReference type="ChEBI" id="CHEBI:59789"/>
    </ligand>
</feature>
<evidence type="ECO:0000256" key="3">
    <source>
        <dbReference type="ARBA" id="ARBA00022691"/>
    </source>
</evidence>
<feature type="binding site" evidence="5">
    <location>
        <begin position="123"/>
        <end position="127"/>
    </location>
    <ligand>
        <name>S-adenosyl-L-methionine</name>
        <dbReference type="ChEBI" id="CHEBI:59789"/>
    </ligand>
</feature>
<name>A0A511R1G9_9DEIN</name>
<dbReference type="InterPro" id="IPR019874">
    <property type="entry name" value="RF_methyltr_PrmC"/>
</dbReference>
<gene>
    <name evidence="5 9" type="primary">prmC</name>
    <name evidence="9" type="ORF">MHY01S_16190</name>
</gene>
<comment type="caution">
    <text evidence="9">The sequence shown here is derived from an EMBL/GenBank/DDBJ whole genome shotgun (WGS) entry which is preliminary data.</text>
</comment>
<dbReference type="Proteomes" id="UP000321197">
    <property type="component" value="Unassembled WGS sequence"/>
</dbReference>
<dbReference type="Gene3D" id="1.10.8.10">
    <property type="entry name" value="DNA helicase RuvA subunit, C-terminal domain"/>
    <property type="match status" value="1"/>
</dbReference>
<feature type="binding site" evidence="5">
    <location>
        <position position="186"/>
    </location>
    <ligand>
        <name>S-adenosyl-L-methionine</name>
        <dbReference type="ChEBI" id="CHEBI:59789"/>
    </ligand>
</feature>
<dbReference type="InterPro" id="IPR002052">
    <property type="entry name" value="DNA_methylase_N6_adenine_CS"/>
</dbReference>
<dbReference type="InterPro" id="IPR040758">
    <property type="entry name" value="PrmC_N"/>
</dbReference>
<dbReference type="PANTHER" id="PTHR18895:SF74">
    <property type="entry name" value="MTRF1L RELEASE FACTOR GLUTAMINE METHYLTRANSFERASE"/>
    <property type="match status" value="1"/>
</dbReference>